<dbReference type="InterPro" id="IPR036116">
    <property type="entry name" value="FN3_sf"/>
</dbReference>
<keyword evidence="12" id="KW-1185">Reference proteome</keyword>
<evidence type="ECO:0000256" key="3">
    <source>
        <dbReference type="ARBA" id="ARBA00022801"/>
    </source>
</evidence>
<dbReference type="AlphaFoldDB" id="A0A1G7LHU8"/>
<dbReference type="Proteomes" id="UP000199406">
    <property type="component" value="Unassembled WGS sequence"/>
</dbReference>
<sequence>MSDEVTDLPAVLVDELAPAEQQTLTDLTEGEGVQLEAFVATPDGPEIVTLEAGGRSDATAAVQLLERQASVEAADLSVVARATAGEFEQWGNVAIRSDAARAEVPRGALADVVVAVLDTGVAPHEELAGSLLPGKNFTDSPGGATDDRHGHGTHVAGTVAADAGSKVEGVAVGAKVLPVKVLADGGSGSSAWISGGIIWAADQGADVINMSLGGQHSSTVYNQAISYARSKGATVVAAAGNDNTSATFMPAAAPGVIGVAATDEFAEKAWFSNYGSYVDVSAPGEFILSTSPEYGYVYMSGTSMAAPHVAGVVALMEAAAPAITPDQVEQALTASATDLGAAGRDDVFGHGQVDAVRAVRGAKALAGPANRAPVAGADSFSLPADPGTRTLAVTANDTDADGDPLRIVSATQGAKGQVGTTATSLTYTPTRSGPFVDTVTYTVSDGRGGTAVGSVTVSVAGPVVRKPSAPRVGTPTALAAGVRLSWSAPADNGGAAIASYRVTAYRGTVPVKSVVVSGRTTTATVTGLTNGTAYRFAVTAANSAGTGPSSAQVSATPRTTPGAPRITSVAAQVKAVAVRWAKPASTGGAPVTGYLVRAYSGGKLVRTVNASATATSVSVSGLASGRSYTFRVLAKNAAGTGGTSAASAVVRAR</sequence>
<dbReference type="CDD" id="cd00063">
    <property type="entry name" value="FN3"/>
    <property type="match status" value="2"/>
</dbReference>
<feature type="region of interest" description="Disordered" evidence="9">
    <location>
        <begin position="132"/>
        <end position="152"/>
    </location>
</feature>
<dbReference type="STRING" id="1550231.SAMN05660662_2327"/>
<dbReference type="PANTHER" id="PTHR43806">
    <property type="entry name" value="PEPTIDASE S8"/>
    <property type="match status" value="1"/>
</dbReference>
<protein>
    <submittedName>
        <fullName evidence="11">Serine protease, subtilisin family</fullName>
    </submittedName>
</protein>
<keyword evidence="5" id="KW-0326">Glycosidase</keyword>
<evidence type="ECO:0000256" key="5">
    <source>
        <dbReference type="ARBA" id="ARBA00023295"/>
    </source>
</evidence>
<evidence type="ECO:0000256" key="9">
    <source>
        <dbReference type="SAM" id="MobiDB-lite"/>
    </source>
</evidence>
<dbReference type="InterPro" id="IPR036852">
    <property type="entry name" value="Peptidase_S8/S53_dom_sf"/>
</dbReference>
<feature type="domain" description="Fibronectin type-III" evidence="10">
    <location>
        <begin position="563"/>
        <end position="653"/>
    </location>
</feature>
<gene>
    <name evidence="11" type="ORF">SAMN05660662_2327</name>
</gene>
<evidence type="ECO:0000313" key="11">
    <source>
        <dbReference type="EMBL" id="SDF49048.1"/>
    </source>
</evidence>
<dbReference type="Pfam" id="PF17963">
    <property type="entry name" value="Big_9"/>
    <property type="match status" value="1"/>
</dbReference>
<accession>A0A1G7LHU8</accession>
<dbReference type="SUPFAM" id="SSF52743">
    <property type="entry name" value="Subtilisin-like"/>
    <property type="match status" value="1"/>
</dbReference>
<keyword evidence="6" id="KW-0119">Carbohydrate metabolism</keyword>
<dbReference type="PRINTS" id="PR00723">
    <property type="entry name" value="SUBTILISIN"/>
</dbReference>
<dbReference type="RefSeq" id="WP_176946348.1">
    <property type="nucleotide sequence ID" value="NZ_FNBT01000004.1"/>
</dbReference>
<dbReference type="InterPro" id="IPR003961">
    <property type="entry name" value="FN3_dom"/>
</dbReference>
<feature type="domain" description="Fibronectin type-III" evidence="10">
    <location>
        <begin position="466"/>
        <end position="562"/>
    </location>
</feature>
<evidence type="ECO:0000256" key="8">
    <source>
        <dbReference type="RuleBase" id="RU003355"/>
    </source>
</evidence>
<feature type="active site" description="Charge relay system" evidence="7">
    <location>
        <position position="303"/>
    </location>
</feature>
<dbReference type="Pfam" id="PF00041">
    <property type="entry name" value="fn3"/>
    <property type="match status" value="2"/>
</dbReference>
<dbReference type="Gene3D" id="2.60.40.10">
    <property type="entry name" value="Immunoglobulins"/>
    <property type="match status" value="2"/>
</dbReference>
<evidence type="ECO:0000256" key="7">
    <source>
        <dbReference type="PROSITE-ProRule" id="PRU01240"/>
    </source>
</evidence>
<name>A0A1G7LHU8_9ACTN</name>
<dbReference type="EMBL" id="FNBT01000004">
    <property type="protein sequence ID" value="SDF49048.1"/>
    <property type="molecule type" value="Genomic_DNA"/>
</dbReference>
<keyword evidence="3 7" id="KW-0378">Hydrolase</keyword>
<dbReference type="InterPro" id="IPR023827">
    <property type="entry name" value="Peptidase_S8_Asp-AS"/>
</dbReference>
<dbReference type="Pfam" id="PF00082">
    <property type="entry name" value="Peptidase_S8"/>
    <property type="match status" value="1"/>
</dbReference>
<reference evidence="12" key="1">
    <citation type="submission" date="2016-10" db="EMBL/GenBank/DDBJ databases">
        <authorList>
            <person name="Varghese N."/>
            <person name="Submissions S."/>
        </authorList>
    </citation>
    <scope>NUCLEOTIDE SEQUENCE [LARGE SCALE GENOMIC DNA]</scope>
    <source>
        <strain evidence="12">DSM 44268</strain>
    </source>
</reference>
<dbReference type="PROSITE" id="PS00137">
    <property type="entry name" value="SUBTILASE_HIS"/>
    <property type="match status" value="1"/>
</dbReference>
<organism evidence="11 12">
    <name type="scientific">Blastococcus aurantiacus</name>
    <dbReference type="NCBI Taxonomy" id="1550231"/>
    <lineage>
        <taxon>Bacteria</taxon>
        <taxon>Bacillati</taxon>
        <taxon>Actinomycetota</taxon>
        <taxon>Actinomycetes</taxon>
        <taxon>Geodermatophilales</taxon>
        <taxon>Geodermatophilaceae</taxon>
        <taxon>Blastococcus</taxon>
    </lineage>
</organism>
<dbReference type="InterPro" id="IPR013783">
    <property type="entry name" value="Ig-like_fold"/>
</dbReference>
<dbReference type="InterPro" id="IPR015500">
    <property type="entry name" value="Peptidase_S8_subtilisin-rel"/>
</dbReference>
<evidence type="ECO:0000256" key="2">
    <source>
        <dbReference type="ARBA" id="ARBA00022670"/>
    </source>
</evidence>
<comment type="similarity">
    <text evidence="1 7 8">Belongs to the peptidase S8 family.</text>
</comment>
<evidence type="ECO:0000256" key="1">
    <source>
        <dbReference type="ARBA" id="ARBA00011073"/>
    </source>
</evidence>
<dbReference type="InterPro" id="IPR000209">
    <property type="entry name" value="Peptidase_S8/S53_dom"/>
</dbReference>
<keyword evidence="2 7" id="KW-0645">Protease</keyword>
<feature type="active site" description="Charge relay system" evidence="7">
    <location>
        <position position="151"/>
    </location>
</feature>
<proteinExistence type="inferred from homology"/>
<evidence type="ECO:0000256" key="4">
    <source>
        <dbReference type="ARBA" id="ARBA00022825"/>
    </source>
</evidence>
<dbReference type="GO" id="GO:0016798">
    <property type="term" value="F:hydrolase activity, acting on glycosyl bonds"/>
    <property type="evidence" value="ECO:0007669"/>
    <property type="project" value="UniProtKB-KW"/>
</dbReference>
<feature type="active site" description="Charge relay system" evidence="7">
    <location>
        <position position="118"/>
    </location>
</feature>
<evidence type="ECO:0000256" key="6">
    <source>
        <dbReference type="ARBA" id="ARBA00023326"/>
    </source>
</evidence>
<dbReference type="PANTHER" id="PTHR43806:SF11">
    <property type="entry name" value="CEREVISIN-RELATED"/>
    <property type="match status" value="1"/>
</dbReference>
<dbReference type="PROSITE" id="PS00138">
    <property type="entry name" value="SUBTILASE_SER"/>
    <property type="match status" value="1"/>
</dbReference>
<evidence type="ECO:0000313" key="12">
    <source>
        <dbReference type="Proteomes" id="UP000199406"/>
    </source>
</evidence>
<dbReference type="SMART" id="SM00060">
    <property type="entry name" value="FN3"/>
    <property type="match status" value="2"/>
</dbReference>
<dbReference type="PROSITE" id="PS50853">
    <property type="entry name" value="FN3"/>
    <property type="match status" value="2"/>
</dbReference>
<evidence type="ECO:0000259" key="10">
    <source>
        <dbReference type="PROSITE" id="PS50853"/>
    </source>
</evidence>
<dbReference type="InterPro" id="IPR022398">
    <property type="entry name" value="Peptidase_S8_His-AS"/>
</dbReference>
<dbReference type="Gene3D" id="2.60.40.2810">
    <property type="match status" value="1"/>
</dbReference>
<dbReference type="Gene3D" id="3.40.50.200">
    <property type="entry name" value="Peptidase S8/S53 domain"/>
    <property type="match status" value="1"/>
</dbReference>
<dbReference type="PROSITE" id="PS00136">
    <property type="entry name" value="SUBTILASE_ASP"/>
    <property type="match status" value="1"/>
</dbReference>
<keyword evidence="4 7" id="KW-0720">Serine protease</keyword>
<dbReference type="PRINTS" id="PR00014">
    <property type="entry name" value="FNTYPEIII"/>
</dbReference>
<dbReference type="GO" id="GO:0000272">
    <property type="term" value="P:polysaccharide catabolic process"/>
    <property type="evidence" value="ECO:0007669"/>
    <property type="project" value="UniProtKB-KW"/>
</dbReference>
<dbReference type="PROSITE" id="PS51892">
    <property type="entry name" value="SUBTILASE"/>
    <property type="match status" value="1"/>
</dbReference>
<dbReference type="SUPFAM" id="SSF49265">
    <property type="entry name" value="Fibronectin type III"/>
    <property type="match status" value="1"/>
</dbReference>
<keyword evidence="6" id="KW-0624">Polysaccharide degradation</keyword>
<dbReference type="InterPro" id="IPR023828">
    <property type="entry name" value="Peptidase_S8_Ser-AS"/>
</dbReference>
<dbReference type="GO" id="GO:0004252">
    <property type="term" value="F:serine-type endopeptidase activity"/>
    <property type="evidence" value="ECO:0007669"/>
    <property type="project" value="UniProtKB-UniRule"/>
</dbReference>
<dbReference type="GO" id="GO:0006508">
    <property type="term" value="P:proteolysis"/>
    <property type="evidence" value="ECO:0007669"/>
    <property type="project" value="UniProtKB-KW"/>
</dbReference>
<dbReference type="InterPro" id="IPR050131">
    <property type="entry name" value="Peptidase_S8_subtilisin-like"/>
</dbReference>